<evidence type="ECO:0000256" key="12">
    <source>
        <dbReference type="ARBA" id="ARBA00023211"/>
    </source>
</evidence>
<dbReference type="SUPFAM" id="SSF56112">
    <property type="entry name" value="Protein kinase-like (PK-like)"/>
    <property type="match status" value="1"/>
</dbReference>
<organism evidence="18 19">
    <name type="scientific">Heterorhabditis bacteriophora</name>
    <name type="common">Entomopathogenic nematode worm</name>
    <dbReference type="NCBI Taxonomy" id="37862"/>
    <lineage>
        <taxon>Eukaryota</taxon>
        <taxon>Metazoa</taxon>
        <taxon>Ecdysozoa</taxon>
        <taxon>Nematoda</taxon>
        <taxon>Chromadorea</taxon>
        <taxon>Rhabditida</taxon>
        <taxon>Rhabditina</taxon>
        <taxon>Rhabditomorpha</taxon>
        <taxon>Strongyloidea</taxon>
        <taxon>Heterorhabditidae</taxon>
        <taxon>Heterorhabditis</taxon>
    </lineage>
</organism>
<evidence type="ECO:0000256" key="14">
    <source>
        <dbReference type="ARBA" id="ARBA00048679"/>
    </source>
</evidence>
<evidence type="ECO:0000256" key="1">
    <source>
        <dbReference type="ARBA" id="ARBA00001936"/>
    </source>
</evidence>
<name>A0A1I7XIB4_HETBA</name>
<comment type="cofactor">
    <cofactor evidence="2">
        <name>Mg(2+)</name>
        <dbReference type="ChEBI" id="CHEBI:18420"/>
    </cofactor>
</comment>
<keyword evidence="10 15" id="KW-0067">ATP-binding</keyword>
<evidence type="ECO:0000256" key="16">
    <source>
        <dbReference type="SAM" id="MobiDB-lite"/>
    </source>
</evidence>
<keyword evidence="6" id="KW-0808">Transferase</keyword>
<feature type="compositionally biased region" description="Basic and acidic residues" evidence="16">
    <location>
        <begin position="465"/>
        <end position="475"/>
    </location>
</feature>
<comment type="cofactor">
    <cofactor evidence="1">
        <name>Mn(2+)</name>
        <dbReference type="ChEBI" id="CHEBI:29035"/>
    </cofactor>
</comment>
<comment type="catalytic activity">
    <reaction evidence="14">
        <text>L-seryl-[protein] + ATP = O-phospho-L-seryl-[protein] + ADP + H(+)</text>
        <dbReference type="Rhea" id="RHEA:17989"/>
        <dbReference type="Rhea" id="RHEA-COMP:9863"/>
        <dbReference type="Rhea" id="RHEA-COMP:11604"/>
        <dbReference type="ChEBI" id="CHEBI:15378"/>
        <dbReference type="ChEBI" id="CHEBI:29999"/>
        <dbReference type="ChEBI" id="CHEBI:30616"/>
        <dbReference type="ChEBI" id="CHEBI:83421"/>
        <dbReference type="ChEBI" id="CHEBI:456216"/>
        <dbReference type="EC" id="2.7.11.1"/>
    </reaction>
</comment>
<feature type="region of interest" description="Disordered" evidence="16">
    <location>
        <begin position="23"/>
        <end position="71"/>
    </location>
</feature>
<evidence type="ECO:0000256" key="6">
    <source>
        <dbReference type="ARBA" id="ARBA00022679"/>
    </source>
</evidence>
<dbReference type="PROSITE" id="PS00108">
    <property type="entry name" value="PROTEIN_KINASE_ST"/>
    <property type="match status" value="1"/>
</dbReference>
<evidence type="ECO:0000256" key="5">
    <source>
        <dbReference type="ARBA" id="ARBA00022527"/>
    </source>
</evidence>
<evidence type="ECO:0000256" key="15">
    <source>
        <dbReference type="PROSITE-ProRule" id="PRU10141"/>
    </source>
</evidence>
<dbReference type="Pfam" id="PF00069">
    <property type="entry name" value="Pkinase"/>
    <property type="match status" value="1"/>
</dbReference>
<keyword evidence="5" id="KW-0723">Serine/threonine-protein kinase</keyword>
<reference evidence="19" key="1">
    <citation type="submission" date="2016-11" db="UniProtKB">
        <authorList>
            <consortium name="WormBaseParasite"/>
        </authorList>
    </citation>
    <scope>IDENTIFICATION</scope>
</reference>
<dbReference type="AlphaFoldDB" id="A0A1I7XIB4"/>
<keyword evidence="11" id="KW-0460">Magnesium</keyword>
<dbReference type="InterPro" id="IPR017441">
    <property type="entry name" value="Protein_kinase_ATP_BS"/>
</dbReference>
<evidence type="ECO:0000256" key="2">
    <source>
        <dbReference type="ARBA" id="ARBA00001946"/>
    </source>
</evidence>
<dbReference type="InterPro" id="IPR000719">
    <property type="entry name" value="Prot_kinase_dom"/>
</dbReference>
<keyword evidence="12" id="KW-0464">Manganese</keyword>
<proteinExistence type="inferred from homology"/>
<dbReference type="InterPro" id="IPR008271">
    <property type="entry name" value="Ser/Thr_kinase_AS"/>
</dbReference>
<dbReference type="GO" id="GO:0046872">
    <property type="term" value="F:metal ion binding"/>
    <property type="evidence" value="ECO:0007669"/>
    <property type="project" value="UniProtKB-KW"/>
</dbReference>
<keyword evidence="9" id="KW-0418">Kinase</keyword>
<dbReference type="GO" id="GO:0035556">
    <property type="term" value="P:intracellular signal transduction"/>
    <property type="evidence" value="ECO:0007669"/>
    <property type="project" value="TreeGrafter"/>
</dbReference>
<dbReference type="Gene3D" id="1.10.510.10">
    <property type="entry name" value="Transferase(Phosphotransferase) domain 1"/>
    <property type="match status" value="1"/>
</dbReference>
<evidence type="ECO:0000256" key="7">
    <source>
        <dbReference type="ARBA" id="ARBA00022723"/>
    </source>
</evidence>
<dbReference type="Gene3D" id="3.30.200.20">
    <property type="entry name" value="Phosphorylase Kinase, domain 1"/>
    <property type="match status" value="1"/>
</dbReference>
<keyword evidence="8 15" id="KW-0547">Nucleotide-binding</keyword>
<evidence type="ECO:0000256" key="10">
    <source>
        <dbReference type="ARBA" id="ARBA00022840"/>
    </source>
</evidence>
<feature type="region of interest" description="Disordered" evidence="16">
    <location>
        <begin position="450"/>
        <end position="479"/>
    </location>
</feature>
<comment type="catalytic activity">
    <reaction evidence="13">
        <text>L-threonyl-[protein] + ATP = O-phospho-L-threonyl-[protein] + ADP + H(+)</text>
        <dbReference type="Rhea" id="RHEA:46608"/>
        <dbReference type="Rhea" id="RHEA-COMP:11060"/>
        <dbReference type="Rhea" id="RHEA-COMP:11605"/>
        <dbReference type="ChEBI" id="CHEBI:15378"/>
        <dbReference type="ChEBI" id="CHEBI:30013"/>
        <dbReference type="ChEBI" id="CHEBI:30616"/>
        <dbReference type="ChEBI" id="CHEBI:61977"/>
        <dbReference type="ChEBI" id="CHEBI:456216"/>
        <dbReference type="EC" id="2.7.11.1"/>
    </reaction>
</comment>
<keyword evidence="7" id="KW-0479">Metal-binding</keyword>
<sequence length="502" mass="56090">MDMGVMAHADLNVGMSENVMERRLGGEDSPGQESRHLQGWPEGSSNQLKLSVGGEDSTEDEGECGGGTSDTADKLRASVQQWHMHCGPSRSEYTEEFDCDIALSADRIMSIISGEDLLFERMAPGNFVEEVFAEKKPKILNGYLFGEKIGEGSYAKVKEVVEQHTLVRRAVKIIKGNRLRKIPNGAENVEREIKILRKVDHNNVIRLIEVFRDDEKNKLYMVMEFCMGSVQQLLDSAVDKRLHEWDAHRYFKELICGLEYLHSVGVIHKDIKPANLLLSPDFSLKISDFGVAEELSLFQSNDHCQIVQGTPKFQAPELVSGNTKQYSGFAADVWSCGVTLYNMISGKYPFEGAVIMRLFDSIANEDLIMPANVPVNHDLEAILTGLMAKDAKERLTIEQIKHDAWFMKPCTKVVTPEVLTQKNGSVHRPLTVYGALEQLYGPVPSDRLASNDAINAPPVNSINDPVHDDERKVDGGDLSNRLKRAPRRNRSLLSCILPNRTP</sequence>
<evidence type="ECO:0000256" key="9">
    <source>
        <dbReference type="ARBA" id="ARBA00022777"/>
    </source>
</evidence>
<evidence type="ECO:0000313" key="19">
    <source>
        <dbReference type="WBParaSite" id="Hba_17250"/>
    </source>
</evidence>
<dbReference type="PANTHER" id="PTHR24346:SF94">
    <property type="entry name" value="NON-SPECIFIC SERINE_THREONINE PROTEIN KINASE"/>
    <property type="match status" value="1"/>
</dbReference>
<evidence type="ECO:0000313" key="18">
    <source>
        <dbReference type="Proteomes" id="UP000095283"/>
    </source>
</evidence>
<comment type="similarity">
    <text evidence="3">Belongs to the protein kinase superfamily. CAMK Ser/Thr protein kinase family. LKB1 subfamily.</text>
</comment>
<dbReference type="Proteomes" id="UP000095283">
    <property type="component" value="Unplaced"/>
</dbReference>
<dbReference type="PANTHER" id="PTHR24346">
    <property type="entry name" value="MAP/MICROTUBULE AFFINITY-REGULATING KINASE"/>
    <property type="match status" value="1"/>
</dbReference>
<accession>A0A1I7XIB4</accession>
<dbReference type="SMART" id="SM00220">
    <property type="entry name" value="S_TKc"/>
    <property type="match status" value="1"/>
</dbReference>
<dbReference type="WBParaSite" id="Hba_17250">
    <property type="protein sequence ID" value="Hba_17250"/>
    <property type="gene ID" value="Hba_17250"/>
</dbReference>
<keyword evidence="18" id="KW-1185">Reference proteome</keyword>
<feature type="domain" description="Protein kinase" evidence="17">
    <location>
        <begin position="143"/>
        <end position="406"/>
    </location>
</feature>
<dbReference type="PROSITE" id="PS50011">
    <property type="entry name" value="PROTEIN_KINASE_DOM"/>
    <property type="match status" value="1"/>
</dbReference>
<evidence type="ECO:0000256" key="13">
    <source>
        <dbReference type="ARBA" id="ARBA00047899"/>
    </source>
</evidence>
<evidence type="ECO:0000256" key="3">
    <source>
        <dbReference type="ARBA" id="ARBA00009985"/>
    </source>
</evidence>
<dbReference type="PROSITE" id="PS00107">
    <property type="entry name" value="PROTEIN_KINASE_ATP"/>
    <property type="match status" value="1"/>
</dbReference>
<dbReference type="FunFam" id="1.10.510.10:FF:001234">
    <property type="entry name" value="Serine/threonine-protein kinase par-4"/>
    <property type="match status" value="1"/>
</dbReference>
<evidence type="ECO:0000256" key="11">
    <source>
        <dbReference type="ARBA" id="ARBA00022842"/>
    </source>
</evidence>
<dbReference type="InterPro" id="IPR011009">
    <property type="entry name" value="Kinase-like_dom_sf"/>
</dbReference>
<dbReference type="EC" id="2.7.11.1" evidence="4"/>
<dbReference type="GO" id="GO:0004674">
    <property type="term" value="F:protein serine/threonine kinase activity"/>
    <property type="evidence" value="ECO:0007669"/>
    <property type="project" value="UniProtKB-KW"/>
</dbReference>
<feature type="binding site" evidence="15">
    <location>
        <position position="172"/>
    </location>
    <ligand>
        <name>ATP</name>
        <dbReference type="ChEBI" id="CHEBI:30616"/>
    </ligand>
</feature>
<evidence type="ECO:0000256" key="8">
    <source>
        <dbReference type="ARBA" id="ARBA00022741"/>
    </source>
</evidence>
<evidence type="ECO:0000259" key="17">
    <source>
        <dbReference type="PROSITE" id="PS50011"/>
    </source>
</evidence>
<dbReference type="GO" id="GO:0005737">
    <property type="term" value="C:cytoplasm"/>
    <property type="evidence" value="ECO:0007669"/>
    <property type="project" value="TreeGrafter"/>
</dbReference>
<evidence type="ECO:0000256" key="4">
    <source>
        <dbReference type="ARBA" id="ARBA00012513"/>
    </source>
</evidence>
<dbReference type="GO" id="GO:0005524">
    <property type="term" value="F:ATP binding"/>
    <property type="evidence" value="ECO:0007669"/>
    <property type="project" value="UniProtKB-UniRule"/>
</dbReference>
<protein>
    <recommendedName>
        <fullName evidence="4">non-specific serine/threonine protein kinase</fullName>
        <ecNumber evidence="4">2.7.11.1</ecNumber>
    </recommendedName>
</protein>
<dbReference type="FunFam" id="3.30.200.20:FF:000315">
    <property type="entry name" value="Calcium-dependent protein kinase 3"/>
    <property type="match status" value="1"/>
</dbReference>